<dbReference type="AlphaFoldDB" id="A0A378MKK9"/>
<dbReference type="RefSeq" id="WP_003759056.1">
    <property type="nucleotide sequence ID" value="NZ_CABKNG010000002.1"/>
</dbReference>
<dbReference type="SUPFAM" id="SSF55729">
    <property type="entry name" value="Acyl-CoA N-acyltransferases (Nat)"/>
    <property type="match status" value="1"/>
</dbReference>
<evidence type="ECO:0000256" key="3">
    <source>
        <dbReference type="ARBA" id="ARBA00038502"/>
    </source>
</evidence>
<protein>
    <submittedName>
        <fullName evidence="5">Ribosomal N-acetyltransferase YdaF</fullName>
        <ecNumber evidence="5">2.3.1.-</ecNumber>
    </submittedName>
</protein>
<sequence>MNIARKLLENRRIEGERIILRPVTFADAEEMYAYASHPDTTKYIFPPHEDLERTIDGIADYFMAEPLGKYGIELRGNGAFIGTIDFRVKEKSRSAEIGYVLHQDHTGHGYATEAGKLLLRLGFEILGLERIYGLHDTRNKASERVLQRLGMTHEGILRKNRFEKDTFVDDSYYSILKEEYEI</sequence>
<accession>A0A378MKK9</accession>
<dbReference type="PANTHER" id="PTHR43792">
    <property type="entry name" value="GNAT FAMILY, PUTATIVE (AFU_ORTHOLOGUE AFUA_3G00765)-RELATED-RELATED"/>
    <property type="match status" value="1"/>
</dbReference>
<name>A0A378MKK9_LISGR</name>
<dbReference type="GO" id="GO:0005737">
    <property type="term" value="C:cytoplasm"/>
    <property type="evidence" value="ECO:0007669"/>
    <property type="project" value="TreeGrafter"/>
</dbReference>
<comment type="similarity">
    <text evidence="3">Belongs to the acetyltransferase family. RimJ subfamily.</text>
</comment>
<dbReference type="EC" id="2.3.1.-" evidence="5"/>
<dbReference type="InterPro" id="IPR051531">
    <property type="entry name" value="N-acetyltransferase"/>
</dbReference>
<reference evidence="5 6" key="1">
    <citation type="submission" date="2018-06" db="EMBL/GenBank/DDBJ databases">
        <authorList>
            <consortium name="Pathogen Informatics"/>
            <person name="Doyle S."/>
        </authorList>
    </citation>
    <scope>NUCLEOTIDE SEQUENCE [LARGE SCALE GENOMIC DNA]</scope>
    <source>
        <strain evidence="6">NCTC 10815</strain>
    </source>
</reference>
<dbReference type="InterPro" id="IPR016181">
    <property type="entry name" value="Acyl_CoA_acyltransferase"/>
</dbReference>
<dbReference type="EMBL" id="UGPG01000001">
    <property type="protein sequence ID" value="STY44305.1"/>
    <property type="molecule type" value="Genomic_DNA"/>
</dbReference>
<keyword evidence="2 5" id="KW-0012">Acyltransferase</keyword>
<keyword evidence="1 5" id="KW-0808">Transferase</keyword>
<dbReference type="PROSITE" id="PS51186">
    <property type="entry name" value="GNAT"/>
    <property type="match status" value="1"/>
</dbReference>
<proteinExistence type="inferred from homology"/>
<dbReference type="GO" id="GO:0008999">
    <property type="term" value="F:protein-N-terminal-alanine acetyltransferase activity"/>
    <property type="evidence" value="ECO:0007669"/>
    <property type="project" value="TreeGrafter"/>
</dbReference>
<organism evidence="5 6">
    <name type="scientific">Listeria grayi</name>
    <name type="common">Listeria murrayi</name>
    <dbReference type="NCBI Taxonomy" id="1641"/>
    <lineage>
        <taxon>Bacteria</taxon>
        <taxon>Bacillati</taxon>
        <taxon>Bacillota</taxon>
        <taxon>Bacilli</taxon>
        <taxon>Bacillales</taxon>
        <taxon>Listeriaceae</taxon>
        <taxon>Listeria</taxon>
    </lineage>
</organism>
<evidence type="ECO:0000313" key="6">
    <source>
        <dbReference type="Proteomes" id="UP000254879"/>
    </source>
</evidence>
<feature type="domain" description="N-acetyltransferase" evidence="4">
    <location>
        <begin position="18"/>
        <end position="179"/>
    </location>
</feature>
<dbReference type="Proteomes" id="UP000254879">
    <property type="component" value="Unassembled WGS sequence"/>
</dbReference>
<evidence type="ECO:0000259" key="4">
    <source>
        <dbReference type="PROSITE" id="PS51186"/>
    </source>
</evidence>
<dbReference type="OrthoDB" id="9785602at2"/>
<dbReference type="Gene3D" id="3.40.630.30">
    <property type="match status" value="1"/>
</dbReference>
<evidence type="ECO:0000256" key="1">
    <source>
        <dbReference type="ARBA" id="ARBA00022679"/>
    </source>
</evidence>
<evidence type="ECO:0000256" key="2">
    <source>
        <dbReference type="ARBA" id="ARBA00023315"/>
    </source>
</evidence>
<dbReference type="PANTHER" id="PTHR43792:SF8">
    <property type="entry name" value="[RIBOSOMAL PROTEIN US5]-ALANINE N-ACETYLTRANSFERASE"/>
    <property type="match status" value="1"/>
</dbReference>
<dbReference type="Pfam" id="PF13302">
    <property type="entry name" value="Acetyltransf_3"/>
    <property type="match status" value="1"/>
</dbReference>
<evidence type="ECO:0000313" key="5">
    <source>
        <dbReference type="EMBL" id="STY44305.1"/>
    </source>
</evidence>
<gene>
    <name evidence="5" type="primary">ydaF_2</name>
    <name evidence="5" type="ORF">NCTC10815_01645</name>
</gene>
<dbReference type="InterPro" id="IPR000182">
    <property type="entry name" value="GNAT_dom"/>
</dbReference>